<evidence type="ECO:0000256" key="1">
    <source>
        <dbReference type="ARBA" id="ARBA00012493"/>
    </source>
</evidence>
<accession>A0A8C4MBS6</accession>
<feature type="domain" description="Reverse transcriptase" evidence="2">
    <location>
        <begin position="497"/>
        <end position="772"/>
    </location>
</feature>
<dbReference type="InterPro" id="IPR000477">
    <property type="entry name" value="RT_dom"/>
</dbReference>
<dbReference type="InterPro" id="IPR005135">
    <property type="entry name" value="Endo/exonuclease/phosphatase"/>
</dbReference>
<dbReference type="InterPro" id="IPR043502">
    <property type="entry name" value="DNA/RNA_pol_sf"/>
</dbReference>
<reference evidence="3" key="1">
    <citation type="submission" date="2023-03" db="UniProtKB">
        <authorList>
            <consortium name="Ensembl"/>
        </authorList>
    </citation>
    <scope>IDENTIFICATION</scope>
</reference>
<dbReference type="Pfam" id="PF00078">
    <property type="entry name" value="RVT_1"/>
    <property type="match status" value="1"/>
</dbReference>
<evidence type="ECO:0000259" key="2">
    <source>
        <dbReference type="PROSITE" id="PS50878"/>
    </source>
</evidence>
<dbReference type="AlphaFoldDB" id="A0A8C4MBS6"/>
<dbReference type="CDD" id="cd01650">
    <property type="entry name" value="RT_nLTR_like"/>
    <property type="match status" value="1"/>
</dbReference>
<dbReference type="OMA" id="MAGRNIM"/>
<dbReference type="GO" id="GO:0003964">
    <property type="term" value="F:RNA-directed DNA polymerase activity"/>
    <property type="evidence" value="ECO:0007669"/>
    <property type="project" value="UniProtKB-EC"/>
</dbReference>
<dbReference type="Pfam" id="PF03372">
    <property type="entry name" value="Exo_endo_phos"/>
    <property type="match status" value="1"/>
</dbReference>
<dbReference type="PANTHER" id="PTHR19446">
    <property type="entry name" value="REVERSE TRANSCRIPTASES"/>
    <property type="match status" value="1"/>
</dbReference>
<name>A0A8C4MBS6_EQUAS</name>
<proteinExistence type="predicted"/>
<dbReference type="CDD" id="cd09076">
    <property type="entry name" value="L1-EN"/>
    <property type="match status" value="1"/>
</dbReference>
<dbReference type="SUPFAM" id="SSF56219">
    <property type="entry name" value="DNase I-like"/>
    <property type="match status" value="1"/>
</dbReference>
<dbReference type="SUPFAM" id="SSF56672">
    <property type="entry name" value="DNA/RNA polymerases"/>
    <property type="match status" value="1"/>
</dbReference>
<dbReference type="EC" id="2.7.7.49" evidence="1"/>
<dbReference type="Gene3D" id="3.60.10.10">
    <property type="entry name" value="Endonuclease/exonuclease/phosphatase"/>
    <property type="match status" value="1"/>
</dbReference>
<dbReference type="Ensembl" id="ENSEAST00005026976.1">
    <property type="protein sequence ID" value="ENSEASP00005024857.1"/>
    <property type="gene ID" value="ENSEASG00005016911.1"/>
</dbReference>
<dbReference type="PROSITE" id="PS50878">
    <property type="entry name" value="RT_POL"/>
    <property type="match status" value="1"/>
</dbReference>
<sequence>MAINTYLSIATLNVNGLNAPIKCHRVANWIKKQDPCICCIQETHFRPTDTHKLKVKGWKKIFHANGKEKKAGVAILISDKIDFKSKTVIRDKDGHYIMIKGTIQQENITLVNIYAPNIGAPKYIKQLLTDIRGEIDSNTIIVGDFNTPLTPMDRSSKQKINKETLALKDTLDQMDLVDIYRTFHPKTTEYTFFSNAHGTFSRIDHILGHKTSLNKFKKIEIIPCIFSDHKGMKLEINYRKKTRKATKMWRLNKMLLNNDWVNEEIKEEIKKFLETNENENTTCQNLWDTAKAVLRGKFIAIQAYLNKEEKSQIDNLKVHLKVLEKEQQTKPKISRRKEIIKIRAEINEIETKKTIEKINETKSWFFEKINKIDKPLARLTKKKREKAQINKIRNERGEITTDTSEIQKIIREYYEKLYANKLDNLEEMDKFLETYNLPKLDQEDVENLNRPITSKEIETAIKNLPKNKSPGPDGFPGEFYQTFKEDLIPILLKLFQKIEEEGRLPNSFYEANIILIPKPDKDNTKKENYRPISLMNIDAKILNKILANRIQQYIKKIIHHDQVGFIPGMQGWFNIRKSINVIHHINKMKNKNHMIISIDAEKAFDKIQHPFMIKTLNKMGIEGKYLNIIKAIYDKPTANIILNGEKLKAIPLRTGTRQGCPLSPLLFNIVLEVLARAIRQEKEIKGIHIGKEEVKLSLFADDMILYLENPKESTKKLLEIIKEYSQVAGYKINVQKSVAFLYTNNEVAEREIKNTIPFTIATKRIKYLGINLTKEVKDLYTENYKTLLKEIEEDTKKWKDIPCSWIGRINIVKMSILPKAIYRFNAIPIKVPTTFFTEIEQRILKFIWNNKRPRIAKGFLRKKNKAGGITLPDFKLYYKAIVTKTAWYWHKNRHTDQWNKIESPEVNPHVYGQLIFDKGAKSIRWRKESLFNKWCWENWTATCKRMKVDHSLTPCTKINSKWIKDLNVRPETMRLLEENIGSTLYDIGLSSIFSSPMSDRARETKEKMNKWDYIKLKSFCTAKETINKTKRQPNNWEKIFANHISDKGLISKIYKELIQLNNKKTNNPIRKWAKDLNRDFSKEDIQMANRHMKRCSTSLAIREMQIKTTMRYHLTPVTMAVINKTGNNKCWRGCGEKGTLVHCWWQCKLMQPLWKVVWSILRKLRIDLPYDPAIPLLRIYPKNLKTQRHKHTCTPMFIAALYTIAKTWKQPKCPPRDEWIKKMWYLYTMDYYSAVRNDEIRPFVTAWTDLEGIMLSEISQREKVKYHMISLISRR</sequence>
<protein>
    <recommendedName>
        <fullName evidence="1">RNA-directed DNA polymerase</fullName>
        <ecNumber evidence="1">2.7.7.49</ecNumber>
    </recommendedName>
</protein>
<organism evidence="3">
    <name type="scientific">Equus asinus asinus</name>
    <dbReference type="NCBI Taxonomy" id="83772"/>
    <lineage>
        <taxon>Eukaryota</taxon>
        <taxon>Metazoa</taxon>
        <taxon>Chordata</taxon>
        <taxon>Craniata</taxon>
        <taxon>Vertebrata</taxon>
        <taxon>Euteleostomi</taxon>
        <taxon>Mammalia</taxon>
        <taxon>Eutheria</taxon>
        <taxon>Laurasiatheria</taxon>
        <taxon>Perissodactyla</taxon>
        <taxon>Equidae</taxon>
        <taxon>Equus</taxon>
    </lineage>
</organism>
<dbReference type="InterPro" id="IPR036691">
    <property type="entry name" value="Endo/exonu/phosph_ase_sf"/>
</dbReference>
<evidence type="ECO:0000313" key="3">
    <source>
        <dbReference type="Ensembl" id="ENSEASP00005024857.1"/>
    </source>
</evidence>